<reference evidence="2" key="1">
    <citation type="submission" date="2021-02" db="EMBL/GenBank/DDBJ databases">
        <title>Metagenome analyses of Stigonema ocellatum DSM 106950, Chlorogloea purpurea SAG 13.99 and Gomphosphaeria aponina DSM 107014.</title>
        <authorList>
            <person name="Marter P."/>
            <person name="Huang S."/>
        </authorList>
    </citation>
    <scope>NUCLEOTIDE SEQUENCE</scope>
    <source>
        <strain evidence="2">JP213</strain>
    </source>
</reference>
<evidence type="ECO:0008006" key="4">
    <source>
        <dbReference type="Google" id="ProtNLM"/>
    </source>
</evidence>
<evidence type="ECO:0000256" key="1">
    <source>
        <dbReference type="SAM" id="Phobius"/>
    </source>
</evidence>
<organism evidence="2 3">
    <name type="scientific">Gomphosphaeria aponina SAG 52.96 = DSM 107014</name>
    <dbReference type="NCBI Taxonomy" id="1521640"/>
    <lineage>
        <taxon>Bacteria</taxon>
        <taxon>Bacillati</taxon>
        <taxon>Cyanobacteriota</taxon>
        <taxon>Cyanophyceae</taxon>
        <taxon>Oscillatoriophycideae</taxon>
        <taxon>Chroococcales</taxon>
        <taxon>Gomphosphaeriaceae</taxon>
        <taxon>Gomphosphaeria</taxon>
    </lineage>
</organism>
<feature type="transmembrane region" description="Helical" evidence="1">
    <location>
        <begin position="142"/>
        <end position="162"/>
    </location>
</feature>
<comment type="caution">
    <text evidence="2">The sequence shown here is derived from an EMBL/GenBank/DDBJ whole genome shotgun (WGS) entry which is preliminary data.</text>
</comment>
<gene>
    <name evidence="2" type="ORF">DSM107014_15800</name>
</gene>
<evidence type="ECO:0000313" key="3">
    <source>
        <dbReference type="Proteomes" id="UP000767446"/>
    </source>
</evidence>
<accession>A0A941GV80</accession>
<dbReference type="EMBL" id="JADQBC010000126">
    <property type="protein sequence ID" value="MBR8829337.1"/>
    <property type="molecule type" value="Genomic_DNA"/>
</dbReference>
<keyword evidence="1" id="KW-0472">Membrane</keyword>
<proteinExistence type="predicted"/>
<feature type="transmembrane region" description="Helical" evidence="1">
    <location>
        <begin position="12"/>
        <end position="37"/>
    </location>
</feature>
<protein>
    <recommendedName>
        <fullName evidence="4">DUF4149 domain-containing protein</fullName>
    </recommendedName>
</protein>
<dbReference type="Proteomes" id="UP000767446">
    <property type="component" value="Unassembled WGS sequence"/>
</dbReference>
<name>A0A941GV80_9CHRO</name>
<keyword evidence="1" id="KW-1133">Transmembrane helix</keyword>
<evidence type="ECO:0000313" key="2">
    <source>
        <dbReference type="EMBL" id="MBR8829337.1"/>
    </source>
</evidence>
<feature type="transmembrane region" description="Helical" evidence="1">
    <location>
        <begin position="57"/>
        <end position="80"/>
    </location>
</feature>
<dbReference type="AlphaFoldDB" id="A0A941GV80"/>
<feature type="transmembrane region" description="Helical" evidence="1">
    <location>
        <begin position="92"/>
        <end position="111"/>
    </location>
</feature>
<keyword evidence="1" id="KW-0812">Transmembrane</keyword>
<sequence length="169" mass="18526">MNVISNSAEKQISWSTVVMLTLGFWLSGSLLLDSVIIPGLSASGMMSLGGVASAGYLIFGIFNHIELLCAALVLTGFLVFYRHHNFTHQKEVWSVILSGLMLVIALVYTYILTPQMGGLGLELNLFEPTTTMPAAMVSLHQVYWVLEAIKLLAGVTLLSWCYRNACRLV</sequence>